<dbReference type="Gene3D" id="3.40.50.720">
    <property type="entry name" value="NAD(P)-binding Rossmann-like Domain"/>
    <property type="match status" value="1"/>
</dbReference>
<protein>
    <submittedName>
        <fullName evidence="2">TqaC</fullName>
    </submittedName>
</protein>
<evidence type="ECO:0000313" key="2">
    <source>
        <dbReference type="EMBL" id="ADY16687.1"/>
    </source>
</evidence>
<dbReference type="PANTHER" id="PTHR43157:SF22">
    <property type="entry name" value="SHORT-CHAIN DEHYDROGENASE_REDUCTASE PHMF"/>
    <property type="match status" value="1"/>
</dbReference>
<evidence type="ECO:0000256" key="1">
    <source>
        <dbReference type="ARBA" id="ARBA00023002"/>
    </source>
</evidence>
<reference evidence="2" key="1">
    <citation type="journal article" date="2011" name="J. Am. Chem. Soc.">
        <title>Fungal indole alkaloid biosynthesis: genetic and biochemical investigation of the tryptoquialanine pathway in Penicillium aethiopicum.</title>
        <authorList>
            <person name="Gao X."/>
            <person name="Chooi Y.H."/>
            <person name="Ames B.D."/>
            <person name="Wang P."/>
            <person name="Walsh C.T."/>
            <person name="Tang Y."/>
        </authorList>
    </citation>
    <scope>NUCLEOTIDE SEQUENCE</scope>
    <source>
        <strain evidence="2">IBT 5753</strain>
    </source>
</reference>
<accession>F1CWD4</accession>
<dbReference type="PRINTS" id="PR00081">
    <property type="entry name" value="GDHRDH"/>
</dbReference>
<dbReference type="InterPro" id="IPR036291">
    <property type="entry name" value="NAD(P)-bd_dom_sf"/>
</dbReference>
<dbReference type="InterPro" id="IPR002347">
    <property type="entry name" value="SDR_fam"/>
</dbReference>
<dbReference type="EMBL" id="HQ591508">
    <property type="protein sequence ID" value="ADY16687.1"/>
    <property type="molecule type" value="Genomic_DNA"/>
</dbReference>
<sequence length="350" mass="38046">MSIPIECHERDQLFGTRAPPGLGSIQTMRWAAKNPPNDPQVSFSGMNVMLTGANSGIGYEAAVKFAKLGASKVILAVRTLEKGYAAKHDIQMSVGEGYKCGRLIVMQLDMDDFGSVKRFATSLEEEVGADGLQVAILNAGIAPGTYSVAKETGWESSLQVNVLSTAFLAICLLPLLKLGSEGKVHPAQLIFTGSAECVSVTEDIPVDVPHVLEALNEPESFHPRKSYLITKLLVVYVMQGLIDDYLVAPLDQQCPVVISVVCPGYTVTNLARDLSWPQRTVMMLMNMYCGRSAEEGSRSLLSASLLGAAGHGKFWTNDNFLDLEYTSTAEGQKLQARVWKEIRDVCLKEL</sequence>
<name>F1CWD4_PENAE</name>
<dbReference type="SUPFAM" id="SSF51735">
    <property type="entry name" value="NAD(P)-binding Rossmann-fold domains"/>
    <property type="match status" value="1"/>
</dbReference>
<dbReference type="AlphaFoldDB" id="F1CWD4"/>
<dbReference type="BioCyc" id="MetaCyc:MONOMER-19308"/>
<organism evidence="2">
    <name type="scientific">Penicillium aethiopicum</name>
    <dbReference type="NCBI Taxonomy" id="36650"/>
    <lineage>
        <taxon>Eukaryota</taxon>
        <taxon>Fungi</taxon>
        <taxon>Dikarya</taxon>
        <taxon>Ascomycota</taxon>
        <taxon>Pezizomycotina</taxon>
        <taxon>Eurotiomycetes</taxon>
        <taxon>Eurotiomycetidae</taxon>
        <taxon>Eurotiales</taxon>
        <taxon>Aspergillaceae</taxon>
        <taxon>Penicillium</taxon>
    </lineage>
</organism>
<dbReference type="PANTHER" id="PTHR43157">
    <property type="entry name" value="PHOSPHATIDYLINOSITOL-GLYCAN BIOSYNTHESIS CLASS F PROTEIN-RELATED"/>
    <property type="match status" value="1"/>
</dbReference>
<proteinExistence type="predicted"/>
<keyword evidence="1" id="KW-0560">Oxidoreductase</keyword>
<dbReference type="GO" id="GO:0016491">
    <property type="term" value="F:oxidoreductase activity"/>
    <property type="evidence" value="ECO:0007669"/>
    <property type="project" value="UniProtKB-KW"/>
</dbReference>
<dbReference type="Pfam" id="PF00106">
    <property type="entry name" value="adh_short"/>
    <property type="match status" value="1"/>
</dbReference>